<dbReference type="RefSeq" id="WP_145026844.1">
    <property type="nucleotide sequence ID" value="NZ_CP036271.1"/>
</dbReference>
<protein>
    <recommendedName>
        <fullName evidence="5">Squalene cyclase C-terminal domain-containing protein</fullName>
    </recommendedName>
</protein>
<feature type="region of interest" description="Disordered" evidence="1">
    <location>
        <begin position="136"/>
        <end position="179"/>
    </location>
</feature>
<dbReference type="Gene3D" id="1.50.10.20">
    <property type="match status" value="2"/>
</dbReference>
<keyword evidence="4" id="KW-1185">Reference proteome</keyword>
<feature type="compositionally biased region" description="Polar residues" evidence="1">
    <location>
        <begin position="136"/>
        <end position="146"/>
    </location>
</feature>
<dbReference type="Proteomes" id="UP000315700">
    <property type="component" value="Chromosome"/>
</dbReference>
<feature type="compositionally biased region" description="Low complexity" evidence="1">
    <location>
        <begin position="346"/>
        <end position="358"/>
    </location>
</feature>
<feature type="compositionally biased region" description="Basic and acidic residues" evidence="1">
    <location>
        <begin position="248"/>
        <end position="258"/>
    </location>
</feature>
<gene>
    <name evidence="3" type="ORF">Pan44_04800</name>
</gene>
<organism evidence="3 4">
    <name type="scientific">Caulifigura coniformis</name>
    <dbReference type="NCBI Taxonomy" id="2527983"/>
    <lineage>
        <taxon>Bacteria</taxon>
        <taxon>Pseudomonadati</taxon>
        <taxon>Planctomycetota</taxon>
        <taxon>Planctomycetia</taxon>
        <taxon>Planctomycetales</taxon>
        <taxon>Planctomycetaceae</taxon>
        <taxon>Caulifigura</taxon>
    </lineage>
</organism>
<accession>A0A517S8M0</accession>
<feature type="compositionally biased region" description="Low complexity" evidence="1">
    <location>
        <begin position="287"/>
        <end position="297"/>
    </location>
</feature>
<feature type="region of interest" description="Disordered" evidence="1">
    <location>
        <begin position="211"/>
        <end position="322"/>
    </location>
</feature>
<reference evidence="3 4" key="1">
    <citation type="submission" date="2019-02" db="EMBL/GenBank/DDBJ databases">
        <title>Deep-cultivation of Planctomycetes and their phenomic and genomic characterization uncovers novel biology.</title>
        <authorList>
            <person name="Wiegand S."/>
            <person name="Jogler M."/>
            <person name="Boedeker C."/>
            <person name="Pinto D."/>
            <person name="Vollmers J."/>
            <person name="Rivas-Marin E."/>
            <person name="Kohn T."/>
            <person name="Peeters S.H."/>
            <person name="Heuer A."/>
            <person name="Rast P."/>
            <person name="Oberbeckmann S."/>
            <person name="Bunk B."/>
            <person name="Jeske O."/>
            <person name="Meyerdierks A."/>
            <person name="Storesund J.E."/>
            <person name="Kallscheuer N."/>
            <person name="Luecker S."/>
            <person name="Lage O.M."/>
            <person name="Pohl T."/>
            <person name="Merkel B.J."/>
            <person name="Hornburger P."/>
            <person name="Mueller R.-W."/>
            <person name="Bruemmer F."/>
            <person name="Labrenz M."/>
            <person name="Spormann A.M."/>
            <person name="Op den Camp H."/>
            <person name="Overmann J."/>
            <person name="Amann R."/>
            <person name="Jetten M.S.M."/>
            <person name="Mascher T."/>
            <person name="Medema M.H."/>
            <person name="Devos D.P."/>
            <person name="Kaster A.-K."/>
            <person name="Ovreas L."/>
            <person name="Rohde M."/>
            <person name="Galperin M.Y."/>
            <person name="Jogler C."/>
        </authorList>
    </citation>
    <scope>NUCLEOTIDE SEQUENCE [LARGE SCALE GENOMIC DNA]</scope>
    <source>
        <strain evidence="3 4">Pan44</strain>
    </source>
</reference>
<proteinExistence type="predicted"/>
<feature type="compositionally biased region" description="Basic and acidic residues" evidence="1">
    <location>
        <begin position="271"/>
        <end position="282"/>
    </location>
</feature>
<dbReference type="KEGG" id="ccos:Pan44_04800"/>
<evidence type="ECO:0000313" key="3">
    <source>
        <dbReference type="EMBL" id="QDT52468.1"/>
    </source>
</evidence>
<dbReference type="OrthoDB" id="238862at2"/>
<name>A0A517S8M0_9PLAN</name>
<feature type="transmembrane region" description="Helical" evidence="2">
    <location>
        <begin position="66"/>
        <end position="84"/>
    </location>
</feature>
<dbReference type="InterPro" id="IPR008930">
    <property type="entry name" value="Terpenoid_cyclase/PrenylTrfase"/>
</dbReference>
<dbReference type="CDD" id="cd00688">
    <property type="entry name" value="ISOPREN_C2_like"/>
    <property type="match status" value="1"/>
</dbReference>
<keyword evidence="2" id="KW-0472">Membrane</keyword>
<evidence type="ECO:0008006" key="5">
    <source>
        <dbReference type="Google" id="ProtNLM"/>
    </source>
</evidence>
<sequence>MTTRPLLLLAEIDLDAEFYKLFRLLIAICQPVLIAILCVGFVAAFIHLLTMYGTTWGNRRVSAKAMFFSIAVHICLLIGLVALMPETRRRVWASVLSDTREVRVEVSVAIDPHAPESAVPGQGGLLDRLKRPASPLNSTFARTDQTPDPFVEPPPDVQRPETSTDLPDIAPSTVAPPPVEVTPERIAATESILQEFAAATLQAPAATAVPVQPDLSRPEPQFTRSEPVNAPPTESVVVERPTSGAVERIAEPRMDAVEPRSLNEPTSEDATLVRRDNDEIARRVGIAPTAPSTTTSTGQETPEVVKPAARPAPPTLARNTVPSPVESMPVEIERPRVPVESPSADLSPSMASPVPSLSPPVSAETPFLARVESAPTDGQLPATYQMRTPNLQGQAVRQYGGTDSSEKAVTQSLAFLAKAQKEDGHWDVGFWDGGLLTKNPDGAPRVFRSVDLDTGVTALATLAFLGKLNTLSEGEYSDNVRRSTRWLIAQQKTGGFIGNDPGGGRGETVPGNMAGMYGHAMATFALAEAYAMSRDHQDARELRAAVERGIAFILAAQLEDGGWRYFQYQTQGGDMSIFGWQLMALKSAQLGGVPIPPRVRDRVVEFLKKNSRGTHGGLGAYRTTSPTTPAMTAEALYCRQILGAGRDSAASREAVEYLLSFRNLPTRQKFDLYYWYYGTLAMFQYGGEEWQQWNVRVRELLISEQVTEGPYAGSWEPRDPWSGYGGRIYTTAIATLSLEVYYRYLPLYKDTSSDAAPASPTIEPKGM</sequence>
<dbReference type="InParanoid" id="A0A517S8M0"/>
<dbReference type="SUPFAM" id="SSF48239">
    <property type="entry name" value="Terpenoid cyclases/Protein prenyltransferases"/>
    <property type="match status" value="1"/>
</dbReference>
<keyword evidence="2" id="KW-0812">Transmembrane</keyword>
<evidence type="ECO:0000256" key="1">
    <source>
        <dbReference type="SAM" id="MobiDB-lite"/>
    </source>
</evidence>
<dbReference type="EMBL" id="CP036271">
    <property type="protein sequence ID" value="QDT52468.1"/>
    <property type="molecule type" value="Genomic_DNA"/>
</dbReference>
<keyword evidence="2" id="KW-1133">Transmembrane helix</keyword>
<evidence type="ECO:0000313" key="4">
    <source>
        <dbReference type="Proteomes" id="UP000315700"/>
    </source>
</evidence>
<dbReference type="AlphaFoldDB" id="A0A517S8M0"/>
<feature type="region of interest" description="Disordered" evidence="1">
    <location>
        <begin position="338"/>
        <end position="358"/>
    </location>
</feature>
<feature type="transmembrane region" description="Helical" evidence="2">
    <location>
        <begin position="21"/>
        <end position="46"/>
    </location>
</feature>
<evidence type="ECO:0000256" key="2">
    <source>
        <dbReference type="SAM" id="Phobius"/>
    </source>
</evidence>